<dbReference type="Pfam" id="PF13349">
    <property type="entry name" value="DUF4097"/>
    <property type="match status" value="1"/>
</dbReference>
<evidence type="ECO:0000313" key="2">
    <source>
        <dbReference type="EMBL" id="MDY0410318.1"/>
    </source>
</evidence>
<dbReference type="Proteomes" id="UP001275315">
    <property type="component" value="Unassembled WGS sequence"/>
</dbReference>
<organism evidence="2 3">
    <name type="scientific">Paracerasibacillus soli</name>
    <dbReference type="NCBI Taxonomy" id="480284"/>
    <lineage>
        <taxon>Bacteria</taxon>
        <taxon>Bacillati</taxon>
        <taxon>Bacillota</taxon>
        <taxon>Bacilli</taxon>
        <taxon>Bacillales</taxon>
        <taxon>Bacillaceae</taxon>
        <taxon>Paracerasibacillus</taxon>
    </lineage>
</organism>
<feature type="domain" description="DUF4097" evidence="1">
    <location>
        <begin position="30"/>
        <end position="216"/>
    </location>
</feature>
<sequence length="251" mass="27429">MKGALSHVLDNLTGSRERKVVSETIAISSIKKFHVVSKEVDIRIFPHDNPEIDIVLQTYEDGPDLAISSEGESIEITVRNQEHGNRSILSIHRYLSCRLTIKLPRECVEQWNIQTTSGNVEIEKIVAERLKISSRSGDLKLRDLLIANVNIKGTSGDMNCEYIKSDKISVSASSGNITLSEVYGDVEGGVTSGNIRAMAIRGTEVSFQATSGNVKLHDIQAEKLVCSATSGSILGENVHVGLLRTKLTLET</sequence>
<dbReference type="InterPro" id="IPR025164">
    <property type="entry name" value="Toastrack_DUF4097"/>
</dbReference>
<comment type="caution">
    <text evidence="2">The sequence shown here is derived from an EMBL/GenBank/DDBJ whole genome shotgun (WGS) entry which is preliminary data.</text>
</comment>
<reference evidence="2 3" key="1">
    <citation type="submission" date="2023-10" db="EMBL/GenBank/DDBJ databases">
        <title>Virgibacillus soli CC-YMP-6 genome.</title>
        <authorList>
            <person name="Miliotis G."/>
            <person name="Sengupta P."/>
            <person name="Hameed A."/>
            <person name="Chuvochina M."/>
            <person name="Mcdonagh F."/>
            <person name="Simpson A.C."/>
            <person name="Singh N.K."/>
            <person name="Rekha P.D."/>
            <person name="Raman K."/>
            <person name="Hugenholtz P."/>
            <person name="Venkateswaran K."/>
        </authorList>
    </citation>
    <scope>NUCLEOTIDE SEQUENCE [LARGE SCALE GENOMIC DNA]</scope>
    <source>
        <strain evidence="2 3">CC-YMP-6</strain>
    </source>
</reference>
<gene>
    <name evidence="2" type="ORF">RWD45_19410</name>
</gene>
<accession>A0ABU5CY18</accession>
<name>A0ABU5CY18_9BACI</name>
<evidence type="ECO:0000259" key="1">
    <source>
        <dbReference type="Pfam" id="PF13349"/>
    </source>
</evidence>
<dbReference type="PANTHER" id="PTHR34094">
    <property type="match status" value="1"/>
</dbReference>
<dbReference type="RefSeq" id="WP_320381192.1">
    <property type="nucleotide sequence ID" value="NZ_JAWDIQ010000003.1"/>
</dbReference>
<protein>
    <submittedName>
        <fullName evidence="2">DUF4097 family beta strand repeat-containing protein</fullName>
    </submittedName>
</protein>
<evidence type="ECO:0000313" key="3">
    <source>
        <dbReference type="Proteomes" id="UP001275315"/>
    </source>
</evidence>
<dbReference type="EMBL" id="JAWDIQ010000003">
    <property type="protein sequence ID" value="MDY0410318.1"/>
    <property type="molecule type" value="Genomic_DNA"/>
</dbReference>
<proteinExistence type="predicted"/>
<dbReference type="PANTHER" id="PTHR34094:SF1">
    <property type="entry name" value="PROTEIN FAM185A"/>
    <property type="match status" value="1"/>
</dbReference>
<keyword evidence="3" id="KW-1185">Reference proteome</keyword>